<accession>A0A075GP04</accession>
<dbReference type="InterPro" id="IPR008792">
    <property type="entry name" value="PQQD"/>
</dbReference>
<name>A0A075GP04_9ARCH</name>
<evidence type="ECO:0000259" key="1">
    <source>
        <dbReference type="Pfam" id="PF01883"/>
    </source>
</evidence>
<sequence length="218" mass="24431">MCQKKMSTVTEDQIRASLKQCMDPEIPISIVDLGLIYGINISEKNDVDIKMTMTTKGCPLHDTMVDDVKRYTRKVAGVNNVNVDIVWDPPWSMDKISEEAKSMMKNMGGQSTPAPLDYETALPQGVGKLVKQEDGSMMLANEHDQGFMVNQAIIDFWRSCNGERKVTELVDLFAQQTGLQRSQVEKEVMQLLKQLNEGGLIVITNQTDSPNVDFKKSN</sequence>
<dbReference type="Pfam" id="PF01883">
    <property type="entry name" value="FeS_assembly_P"/>
    <property type="match status" value="1"/>
</dbReference>
<proteinExistence type="predicted"/>
<organism evidence="2">
    <name type="scientific">uncultured marine thaumarchaeote KM3_169_D08</name>
    <dbReference type="NCBI Taxonomy" id="1456040"/>
    <lineage>
        <taxon>Archaea</taxon>
        <taxon>Nitrososphaerota</taxon>
        <taxon>environmental samples</taxon>
    </lineage>
</organism>
<dbReference type="Gene3D" id="3.30.300.130">
    <property type="entry name" value="Fe-S cluster assembly (FSCA)"/>
    <property type="match status" value="1"/>
</dbReference>
<evidence type="ECO:0000313" key="2">
    <source>
        <dbReference type="EMBL" id="AIF03757.1"/>
    </source>
</evidence>
<dbReference type="AlphaFoldDB" id="A0A075GP04"/>
<dbReference type="InterPro" id="IPR052339">
    <property type="entry name" value="Fe-S_Maturation_MIP18"/>
</dbReference>
<dbReference type="PANTHER" id="PTHR42831:SF1">
    <property type="entry name" value="FE-S PROTEIN MATURATION AUXILIARY FACTOR YITW"/>
    <property type="match status" value="1"/>
</dbReference>
<dbReference type="InterPro" id="IPR002744">
    <property type="entry name" value="MIP18-like"/>
</dbReference>
<dbReference type="InterPro" id="IPR041881">
    <property type="entry name" value="PqqD_sf"/>
</dbReference>
<dbReference type="Gene3D" id="1.10.10.1150">
    <property type="entry name" value="Coenzyme PQQ synthesis protein D (PqqD)"/>
    <property type="match status" value="1"/>
</dbReference>
<dbReference type="EMBL" id="KF900688">
    <property type="protein sequence ID" value="AIF03757.1"/>
    <property type="molecule type" value="Genomic_DNA"/>
</dbReference>
<feature type="domain" description="MIP18 family-like" evidence="1">
    <location>
        <begin position="11"/>
        <end position="83"/>
    </location>
</feature>
<protein>
    <submittedName>
        <fullName evidence="2">Putative metal-sulfur cluster biosynthetic enzyme</fullName>
    </submittedName>
</protein>
<dbReference type="Pfam" id="PF05402">
    <property type="entry name" value="PqqD"/>
    <property type="match status" value="1"/>
</dbReference>
<dbReference type="PANTHER" id="PTHR42831">
    <property type="entry name" value="FE-S PROTEIN MATURATION AUXILIARY FACTOR YITW"/>
    <property type="match status" value="1"/>
</dbReference>
<reference evidence="2" key="1">
    <citation type="journal article" date="2014" name="Genome Biol. Evol.">
        <title>Pangenome evidence for extensive interdomain horizontal transfer affecting lineage core and shell genes in uncultured planktonic thaumarchaeota and euryarchaeota.</title>
        <authorList>
            <person name="Deschamps P."/>
            <person name="Zivanovic Y."/>
            <person name="Moreira D."/>
            <person name="Rodriguez-Valera F."/>
            <person name="Lopez-Garcia P."/>
        </authorList>
    </citation>
    <scope>NUCLEOTIDE SEQUENCE</scope>
</reference>
<dbReference type="SUPFAM" id="SSF117916">
    <property type="entry name" value="Fe-S cluster assembly (FSCA) domain-like"/>
    <property type="match status" value="1"/>
</dbReference>
<dbReference type="InterPro" id="IPR034904">
    <property type="entry name" value="FSCA_dom_sf"/>
</dbReference>